<keyword evidence="1" id="KW-0732">Signal</keyword>
<dbReference type="EMBL" id="LT629690">
    <property type="protein sequence ID" value="SDF88272.1"/>
    <property type="molecule type" value="Genomic_DNA"/>
</dbReference>
<evidence type="ECO:0000313" key="3">
    <source>
        <dbReference type="Proteomes" id="UP000182427"/>
    </source>
</evidence>
<dbReference type="InterPro" id="IPR017801">
    <property type="entry name" value="DUF3738"/>
</dbReference>
<evidence type="ECO:0000256" key="1">
    <source>
        <dbReference type="SAM" id="SignalP"/>
    </source>
</evidence>
<sequence length="265" mass="29173">MKMAKAMIAMVMVLPCVAVSQEKTPVQFDVITVKPHKESGGMSGWHWTSTGIEMTNVSLKTMISTSNSVQPWLVFGLPSWAVSSRWDILAKVTDPETKPIEKVTTKERLALIGSIAHDRFGLVEHNETKVQPVFVMTMMPDGVKFKESPPPPKGEPEPKFGRGSFLMNDGVVQAKYVKMAFLADMLSPHLERTVLDKTGLTGEYDFEIHWQPESRTKGADNGAADSDAPPTIIEAVKQQLGLKMTTDKAPVPTVVVDKIEQPEAN</sequence>
<dbReference type="AlphaFoldDB" id="A0A1G7PPL0"/>
<dbReference type="NCBIfam" id="TIGR03435">
    <property type="entry name" value="Soli_TIGR03435"/>
    <property type="match status" value="1"/>
</dbReference>
<dbReference type="Proteomes" id="UP000182427">
    <property type="component" value="Chromosome I"/>
</dbReference>
<accession>A0A1G7PPL0</accession>
<protein>
    <submittedName>
        <fullName evidence="2">Soil-associated protein, TIGR03435 family</fullName>
    </submittedName>
</protein>
<organism evidence="2 3">
    <name type="scientific">Terriglobus roseus</name>
    <dbReference type="NCBI Taxonomy" id="392734"/>
    <lineage>
        <taxon>Bacteria</taxon>
        <taxon>Pseudomonadati</taxon>
        <taxon>Acidobacteriota</taxon>
        <taxon>Terriglobia</taxon>
        <taxon>Terriglobales</taxon>
        <taxon>Acidobacteriaceae</taxon>
        <taxon>Terriglobus</taxon>
    </lineage>
</organism>
<dbReference type="Pfam" id="PF12543">
    <property type="entry name" value="DUF3738"/>
    <property type="match status" value="1"/>
</dbReference>
<proteinExistence type="predicted"/>
<name>A0A1G7PPL0_9BACT</name>
<reference evidence="2 3" key="1">
    <citation type="submission" date="2016-10" db="EMBL/GenBank/DDBJ databases">
        <authorList>
            <person name="de Groot N.N."/>
        </authorList>
    </citation>
    <scope>NUCLEOTIDE SEQUENCE [LARGE SCALE GENOMIC DNA]</scope>
    <source>
        <strain evidence="2 3">GAS232</strain>
    </source>
</reference>
<gene>
    <name evidence="2" type="ORF">SAMN05444167_3583</name>
</gene>
<evidence type="ECO:0000313" key="2">
    <source>
        <dbReference type="EMBL" id="SDF88272.1"/>
    </source>
</evidence>
<feature type="chain" id="PRO_5009242327" evidence="1">
    <location>
        <begin position="21"/>
        <end position="265"/>
    </location>
</feature>
<dbReference type="OrthoDB" id="9819398at2"/>
<feature type="signal peptide" evidence="1">
    <location>
        <begin position="1"/>
        <end position="20"/>
    </location>
</feature>
<keyword evidence="3" id="KW-1185">Reference proteome</keyword>